<gene>
    <name evidence="2" type="ORF">PHYPSEUDO_010789</name>
</gene>
<name>A0A8T1W7G7_9STRA</name>
<feature type="region of interest" description="Disordered" evidence="1">
    <location>
        <begin position="152"/>
        <end position="182"/>
    </location>
</feature>
<dbReference type="AlphaFoldDB" id="A0A8T1W7G7"/>
<comment type="caution">
    <text evidence="2">The sequence shown here is derived from an EMBL/GenBank/DDBJ whole genome shotgun (WGS) entry which is preliminary data.</text>
</comment>
<evidence type="ECO:0000256" key="1">
    <source>
        <dbReference type="SAM" id="MobiDB-lite"/>
    </source>
</evidence>
<organism evidence="2 3">
    <name type="scientific">Phytophthora pseudosyringae</name>
    <dbReference type="NCBI Taxonomy" id="221518"/>
    <lineage>
        <taxon>Eukaryota</taxon>
        <taxon>Sar</taxon>
        <taxon>Stramenopiles</taxon>
        <taxon>Oomycota</taxon>
        <taxon>Peronosporomycetes</taxon>
        <taxon>Peronosporales</taxon>
        <taxon>Peronosporaceae</taxon>
        <taxon>Phytophthora</taxon>
    </lineage>
</organism>
<keyword evidence="3" id="KW-1185">Reference proteome</keyword>
<evidence type="ECO:0000313" key="3">
    <source>
        <dbReference type="Proteomes" id="UP000694044"/>
    </source>
</evidence>
<sequence>MTLKISLALGFLEHHEQPHKHPSLLAREEDYLDDHDDGDWDEHVKPRRRSSSVEVALNSCVTSLSSSLNSARSALATHAKKLYSRNSPRRGSHLRNSMIEIPSTDAARSLARANSMPAPSRSSESDLDLFAGVEDGLETVDLAEACLPKVDAPSRVSTHGQSRFARLLQTRSWTQGSKREDK</sequence>
<proteinExistence type="predicted"/>
<dbReference type="EMBL" id="JAGDFM010000047">
    <property type="protein sequence ID" value="KAG7389231.1"/>
    <property type="molecule type" value="Genomic_DNA"/>
</dbReference>
<evidence type="ECO:0000313" key="2">
    <source>
        <dbReference type="EMBL" id="KAG7389231.1"/>
    </source>
</evidence>
<dbReference type="Proteomes" id="UP000694044">
    <property type="component" value="Unassembled WGS sequence"/>
</dbReference>
<dbReference type="OrthoDB" id="106285at2759"/>
<reference evidence="2" key="1">
    <citation type="submission" date="2021-02" db="EMBL/GenBank/DDBJ databases">
        <authorList>
            <person name="Palmer J.M."/>
        </authorList>
    </citation>
    <scope>NUCLEOTIDE SEQUENCE</scope>
    <source>
        <strain evidence="2">SCRP734</strain>
    </source>
</reference>
<protein>
    <submittedName>
        <fullName evidence="2">Uncharacterized protein</fullName>
    </submittedName>
</protein>
<accession>A0A8T1W7G7</accession>